<proteinExistence type="predicted"/>
<reference evidence="2 3" key="1">
    <citation type="submission" date="2024-05" db="EMBL/GenBank/DDBJ databases">
        <title>A high-quality chromosomal-level genome assembly of Topmouth culter (Culter alburnus).</title>
        <authorList>
            <person name="Zhao H."/>
        </authorList>
    </citation>
    <scope>NUCLEOTIDE SEQUENCE [LARGE SCALE GENOMIC DNA]</scope>
    <source>
        <strain evidence="2">CATC2023</strain>
        <tissue evidence="2">Muscle</tissue>
    </source>
</reference>
<dbReference type="Proteomes" id="UP001479290">
    <property type="component" value="Unassembled WGS sequence"/>
</dbReference>
<dbReference type="EMBL" id="JAWDJR010000002">
    <property type="protein sequence ID" value="KAK9979885.1"/>
    <property type="molecule type" value="Genomic_DNA"/>
</dbReference>
<evidence type="ECO:0000313" key="3">
    <source>
        <dbReference type="Proteomes" id="UP001479290"/>
    </source>
</evidence>
<sequence>MKRAKVEVEGYLHNVSEILEGADHHKYFTALIQEAERNSRVVVFDLQRHNVFRSAEKDRTPVRLCNVDLSPSRQRSGEVDVIMNTASLLRCVRQLNFVFDESSRDVVKDVTVQHILQEGREYQRVNVTIKVLQLAEDRPGVTRSHQKMSRRSYDVADQTRSVSLTVWGGDGLQVGKWYRLTNISIRKFGGCTCLSTTAQSTITIVPDVSCTVAQIMENFDRKEGEIVTADVKVDYLCPRQHPLSSVNLATSLTRCQQCDAFCHTSRVVSVLRGILTIEESSGRMNNFVLDDFLLRKLLNVPSGSTPDPDVLVLRLLGEGSTRLHLKFRGQHVLDVAFVADVNTASSSSVPQSTECSASLSNMSECTATTDDMMLEEFFAEVQTEESANLDVEEKNEGCVEKQEGSNTSEGSVGKLMQERREVVVGVVAECRKGIQKGVKGKSKK</sequence>
<dbReference type="InterPro" id="IPR012340">
    <property type="entry name" value="NA-bd_OB-fold"/>
</dbReference>
<comment type="caution">
    <text evidence="2">The sequence shown here is derived from an EMBL/GenBank/DDBJ whole genome shotgun (WGS) entry which is preliminary data.</text>
</comment>
<keyword evidence="3" id="KW-1185">Reference proteome</keyword>
<feature type="region of interest" description="Disordered" evidence="1">
    <location>
        <begin position="385"/>
        <end position="414"/>
    </location>
</feature>
<name>A0AAW2B516_CULAL</name>
<protein>
    <submittedName>
        <fullName evidence="2">Uncharacterized protein</fullName>
    </submittedName>
</protein>
<feature type="compositionally biased region" description="Basic and acidic residues" evidence="1">
    <location>
        <begin position="391"/>
        <end position="403"/>
    </location>
</feature>
<accession>A0AAW2B516</accession>
<evidence type="ECO:0000256" key="1">
    <source>
        <dbReference type="SAM" id="MobiDB-lite"/>
    </source>
</evidence>
<organism evidence="2 3">
    <name type="scientific">Culter alburnus</name>
    <name type="common">Topmouth culter</name>
    <dbReference type="NCBI Taxonomy" id="194366"/>
    <lineage>
        <taxon>Eukaryota</taxon>
        <taxon>Metazoa</taxon>
        <taxon>Chordata</taxon>
        <taxon>Craniata</taxon>
        <taxon>Vertebrata</taxon>
        <taxon>Euteleostomi</taxon>
        <taxon>Actinopterygii</taxon>
        <taxon>Neopterygii</taxon>
        <taxon>Teleostei</taxon>
        <taxon>Ostariophysi</taxon>
        <taxon>Cypriniformes</taxon>
        <taxon>Xenocyprididae</taxon>
        <taxon>Xenocypridinae</taxon>
        <taxon>Culter</taxon>
    </lineage>
</organism>
<gene>
    <name evidence="2" type="ORF">ABG768_013293</name>
</gene>
<dbReference type="AlphaFoldDB" id="A0AAW2B516"/>
<dbReference type="SUPFAM" id="SSF50249">
    <property type="entry name" value="Nucleic acid-binding proteins"/>
    <property type="match status" value="1"/>
</dbReference>
<dbReference type="Gene3D" id="2.40.50.140">
    <property type="entry name" value="Nucleic acid-binding proteins"/>
    <property type="match status" value="1"/>
</dbReference>
<evidence type="ECO:0000313" key="2">
    <source>
        <dbReference type="EMBL" id="KAK9979885.1"/>
    </source>
</evidence>